<reference evidence="1 2" key="1">
    <citation type="submission" date="2020-04" db="EMBL/GenBank/DDBJ databases">
        <title>Thermobifida alba genome sequencing and assembly.</title>
        <authorList>
            <person name="Luzics S."/>
            <person name="Horvath B."/>
            <person name="Nagy I."/>
            <person name="Toth A."/>
            <person name="Nagy I."/>
            <person name="Kukolya J."/>
        </authorList>
    </citation>
    <scope>NUCLEOTIDE SEQUENCE [LARGE SCALE GENOMIC DNA]</scope>
    <source>
        <strain evidence="1 2">DSM 43795</strain>
    </source>
</reference>
<sequence>MSRRGGTSTRATRKPVVVVAGEDRNDRASLRILLEEICPEMRGRIVEIKDKVRLREATGSNLRDRVDTLARKVRARAKLEQAEVACVFIHEDLDAPESRGYSEVHQKVERELRTQLDSAHYVLAVAEMEAWMLLFPQALTAMVSTWKLPAKHQGRDTGRITDPKKILMGELGKGKRRYRESDASDVFRTIVDGGHLASPKGSNRSWDRFCSDARECGSSHLRVGKG</sequence>
<keyword evidence="2" id="KW-1185">Reference proteome</keyword>
<evidence type="ECO:0000313" key="2">
    <source>
        <dbReference type="Proteomes" id="UP000832041"/>
    </source>
</evidence>
<gene>
    <name evidence="1" type="ORF">FOF52_00015</name>
</gene>
<organism evidence="1 2">
    <name type="scientific">Thermobifida alba</name>
    <name type="common">Thermomonospora alba</name>
    <dbReference type="NCBI Taxonomy" id="53522"/>
    <lineage>
        <taxon>Bacteria</taxon>
        <taxon>Bacillati</taxon>
        <taxon>Actinomycetota</taxon>
        <taxon>Actinomycetes</taxon>
        <taxon>Streptosporangiales</taxon>
        <taxon>Nocardiopsidaceae</taxon>
        <taxon>Thermobifida</taxon>
    </lineage>
</organism>
<name>A0ABY4KVV0_THEAE</name>
<evidence type="ECO:0000313" key="1">
    <source>
        <dbReference type="EMBL" id="UPT19546.1"/>
    </source>
</evidence>
<evidence type="ECO:0008006" key="3">
    <source>
        <dbReference type="Google" id="ProtNLM"/>
    </source>
</evidence>
<dbReference type="Proteomes" id="UP000832041">
    <property type="component" value="Chromosome"/>
</dbReference>
<protein>
    <recommendedName>
        <fullName evidence="3">DUF4276 family protein</fullName>
    </recommendedName>
</protein>
<dbReference type="EMBL" id="CP051627">
    <property type="protein sequence ID" value="UPT19546.1"/>
    <property type="molecule type" value="Genomic_DNA"/>
</dbReference>
<accession>A0ABY4KVV0</accession>
<proteinExistence type="predicted"/>